<evidence type="ECO:0000256" key="1">
    <source>
        <dbReference type="ARBA" id="ARBA00004300"/>
    </source>
</evidence>
<feature type="non-terminal residue" evidence="10">
    <location>
        <position position="1"/>
    </location>
</feature>
<evidence type="ECO:0000256" key="7">
    <source>
        <dbReference type="ARBA" id="ARBA00023212"/>
    </source>
</evidence>
<evidence type="ECO:0000313" key="10">
    <source>
        <dbReference type="EMBL" id="NXS44576.1"/>
    </source>
</evidence>
<dbReference type="GO" id="GO:0005813">
    <property type="term" value="C:centrosome"/>
    <property type="evidence" value="ECO:0007669"/>
    <property type="project" value="UniProtKB-SubCell"/>
</dbReference>
<evidence type="ECO:0000256" key="8">
    <source>
        <dbReference type="ARBA" id="ARBA00025273"/>
    </source>
</evidence>
<evidence type="ECO:0000256" key="5">
    <source>
        <dbReference type="ARBA" id="ARBA00022803"/>
    </source>
</evidence>
<evidence type="ECO:0000256" key="6">
    <source>
        <dbReference type="ARBA" id="ARBA00023054"/>
    </source>
</evidence>
<dbReference type="GO" id="GO:0060271">
    <property type="term" value="P:cilium assembly"/>
    <property type="evidence" value="ECO:0007669"/>
    <property type="project" value="InterPro"/>
</dbReference>
<comment type="function">
    <text evidence="8">Plays a role in the organization of both preexisting and nascent microtubules in interphase cells. During mitosis, required for the organization and orientation of the mitotic spindle.</text>
</comment>
<evidence type="ECO:0000313" key="11">
    <source>
        <dbReference type="Proteomes" id="UP000528411"/>
    </source>
</evidence>
<dbReference type="InterPro" id="IPR019734">
    <property type="entry name" value="TPR_rpt"/>
</dbReference>
<dbReference type="PROSITE" id="PS50005">
    <property type="entry name" value="TPR"/>
    <property type="match status" value="1"/>
</dbReference>
<dbReference type="Proteomes" id="UP000528411">
    <property type="component" value="Unassembled WGS sequence"/>
</dbReference>
<dbReference type="InterPro" id="IPR037692">
    <property type="entry name" value="CEP70"/>
</dbReference>
<dbReference type="OrthoDB" id="2020926at2759"/>
<dbReference type="EMBL" id="VYZW01031746">
    <property type="protein sequence ID" value="NXS44576.1"/>
    <property type="molecule type" value="Genomic_DNA"/>
</dbReference>
<comment type="subunit">
    <text evidence="2">Directly interacts with tubulin-gamma; this interaction determines centrosomal localization.</text>
</comment>
<feature type="non-terminal residue" evidence="10">
    <location>
        <position position="246"/>
    </location>
</feature>
<accession>A0A7L2UG29</accession>
<name>A0A7L2UG29_BALRX</name>
<evidence type="ECO:0000256" key="3">
    <source>
        <dbReference type="ARBA" id="ARBA00018408"/>
    </source>
</evidence>
<dbReference type="PANTHER" id="PTHR14594">
    <property type="entry name" value="CENTROSOMAL PROTEIN OF 70 KDA"/>
    <property type="match status" value="1"/>
</dbReference>
<comment type="subcellular location">
    <subcellularLocation>
        <location evidence="1">Cytoplasm</location>
        <location evidence="1">Cytoskeleton</location>
        <location evidence="1">Microtubule organizing center</location>
        <location evidence="1">Centrosome</location>
    </subcellularLocation>
</comment>
<keyword evidence="6" id="KW-0175">Coiled coil</keyword>
<keyword evidence="5 9" id="KW-0802">TPR repeat</keyword>
<keyword evidence="4" id="KW-0963">Cytoplasm</keyword>
<keyword evidence="7" id="KW-0206">Cytoskeleton</keyword>
<reference evidence="10 11" key="1">
    <citation type="submission" date="2019-09" db="EMBL/GenBank/DDBJ databases">
        <title>Bird 10,000 Genomes (B10K) Project - Family phase.</title>
        <authorList>
            <person name="Zhang G."/>
        </authorList>
    </citation>
    <scope>NUCLEOTIDE SEQUENCE [LARGE SCALE GENOMIC DNA]</scope>
    <source>
        <strain evidence="10">B10K-DU-012-56</strain>
    </source>
</reference>
<dbReference type="AlphaFoldDB" id="A0A7L2UG29"/>
<organism evidence="10 11">
    <name type="scientific">Balaeniceps rex</name>
    <name type="common">Shoebill</name>
    <dbReference type="NCBI Taxonomy" id="33584"/>
    <lineage>
        <taxon>Eukaryota</taxon>
        <taxon>Metazoa</taxon>
        <taxon>Chordata</taxon>
        <taxon>Craniata</taxon>
        <taxon>Vertebrata</taxon>
        <taxon>Euteleostomi</taxon>
        <taxon>Archelosauria</taxon>
        <taxon>Archosauria</taxon>
        <taxon>Dinosauria</taxon>
        <taxon>Saurischia</taxon>
        <taxon>Theropoda</taxon>
        <taxon>Coelurosauria</taxon>
        <taxon>Aves</taxon>
        <taxon>Neognathae</taxon>
        <taxon>Neoaves</taxon>
        <taxon>Aequornithes</taxon>
        <taxon>Pelecaniformes</taxon>
        <taxon>Balaenicipitidae</taxon>
        <taxon>Balaeniceps</taxon>
    </lineage>
</organism>
<dbReference type="PANTHER" id="PTHR14594:SF1">
    <property type="entry name" value="CENTROSOMAL PROTEIN OF 70 KDA"/>
    <property type="match status" value="1"/>
</dbReference>
<feature type="repeat" description="TPR" evidence="9">
    <location>
        <begin position="136"/>
        <end position="169"/>
    </location>
</feature>
<proteinExistence type="predicted"/>
<dbReference type="GO" id="GO:0043015">
    <property type="term" value="F:gamma-tubulin binding"/>
    <property type="evidence" value="ECO:0007669"/>
    <property type="project" value="InterPro"/>
</dbReference>
<gene>
    <name evidence="10" type="primary">Cep70_0</name>
    <name evidence="10" type="ORF">BALREX_R02893</name>
</gene>
<sequence>VLKVLSHIDSTLRSPRAPPLIYRRSKGPVQNYVKENGQECGFEHLPLTIEMWADQLMALKDLHRSFGKLSLELVPWHAADPQDNRESIRVEDLQFIVDAILEEIENKDKNSQTPSLPTLFAIVSHFPKLFDVNSLNDVYPRMNEVYTKLGEMTNAMRNLHELLQLDSSAPPTVVVDTVGKLCDVINKNMTEQVQRLLGTQDIHSIINKLEEHECFFPPFQALIQDLLCLLEISNLDDILPTVRNLK</sequence>
<keyword evidence="11" id="KW-1185">Reference proteome</keyword>
<evidence type="ECO:0000256" key="2">
    <source>
        <dbReference type="ARBA" id="ARBA00011832"/>
    </source>
</evidence>
<protein>
    <recommendedName>
        <fullName evidence="3">Centrosomal protein of 70 kDa</fullName>
    </recommendedName>
</protein>
<evidence type="ECO:0000256" key="9">
    <source>
        <dbReference type="PROSITE-ProRule" id="PRU00339"/>
    </source>
</evidence>
<evidence type="ECO:0000256" key="4">
    <source>
        <dbReference type="ARBA" id="ARBA00022490"/>
    </source>
</evidence>
<comment type="caution">
    <text evidence="10">The sequence shown here is derived from an EMBL/GenBank/DDBJ whole genome shotgun (WGS) entry which is preliminary data.</text>
</comment>
<dbReference type="GO" id="GO:0070507">
    <property type="term" value="P:regulation of microtubule cytoskeleton organization"/>
    <property type="evidence" value="ECO:0007669"/>
    <property type="project" value="InterPro"/>
</dbReference>